<evidence type="ECO:0000313" key="2">
    <source>
        <dbReference type="EMBL" id="KAG6952917.1"/>
    </source>
</evidence>
<comment type="caution">
    <text evidence="2">The sequence shown here is derived from an EMBL/GenBank/DDBJ whole genome shotgun (WGS) entry which is preliminary data.</text>
</comment>
<reference evidence="2" key="1">
    <citation type="submission" date="2021-01" db="EMBL/GenBank/DDBJ databases">
        <title>Phytophthora aleatoria, a newly-described species from Pinus radiata is distinct from Phytophthora cactorum isolates based on comparative genomics.</title>
        <authorList>
            <person name="Mcdougal R."/>
            <person name="Panda P."/>
            <person name="Williams N."/>
            <person name="Studholme D.J."/>
        </authorList>
    </citation>
    <scope>NUCLEOTIDE SEQUENCE</scope>
    <source>
        <strain evidence="2">NZFS 3830</strain>
    </source>
</reference>
<feature type="compositionally biased region" description="Basic residues" evidence="1">
    <location>
        <begin position="22"/>
        <end position="35"/>
    </location>
</feature>
<proteinExistence type="predicted"/>
<name>A0A8T1U6D5_9STRA</name>
<evidence type="ECO:0000256" key="1">
    <source>
        <dbReference type="SAM" id="MobiDB-lite"/>
    </source>
</evidence>
<organism evidence="2 3">
    <name type="scientific">Phytophthora cactorum</name>
    <dbReference type="NCBI Taxonomy" id="29920"/>
    <lineage>
        <taxon>Eukaryota</taxon>
        <taxon>Sar</taxon>
        <taxon>Stramenopiles</taxon>
        <taxon>Oomycota</taxon>
        <taxon>Peronosporomycetes</taxon>
        <taxon>Peronosporales</taxon>
        <taxon>Peronosporaceae</taxon>
        <taxon>Phytophthora</taxon>
    </lineage>
</organism>
<dbReference type="AlphaFoldDB" id="A0A8T1U6D5"/>
<dbReference type="EMBL" id="JAENGZ010000875">
    <property type="protein sequence ID" value="KAG6952917.1"/>
    <property type="molecule type" value="Genomic_DNA"/>
</dbReference>
<dbReference type="Proteomes" id="UP000688947">
    <property type="component" value="Unassembled WGS sequence"/>
</dbReference>
<protein>
    <submittedName>
        <fullName evidence="2">Uncharacterized protein</fullName>
    </submittedName>
</protein>
<accession>A0A8T1U6D5</accession>
<evidence type="ECO:0000313" key="3">
    <source>
        <dbReference type="Proteomes" id="UP000688947"/>
    </source>
</evidence>
<feature type="region of interest" description="Disordered" evidence="1">
    <location>
        <begin position="1"/>
        <end position="42"/>
    </location>
</feature>
<sequence length="124" mass="14095">MAPRRQLGSYKGCPHKHDKDHSHYRRRLQGKRAKATARTTTTATAPVRVTDIHCSLELCLVHRCFCHITSSPTCHQPVIYIIHTQLHKYIYTIYTHKLLCGNTSLQNVTPESVSTRGPMTGTTR</sequence>
<gene>
    <name evidence="2" type="ORF">JG687_00012716</name>
</gene>